<proteinExistence type="predicted"/>
<dbReference type="InterPro" id="IPR006311">
    <property type="entry name" value="TAT_signal"/>
</dbReference>
<evidence type="ECO:0000256" key="2">
    <source>
        <dbReference type="SAM" id="SignalP"/>
    </source>
</evidence>
<comment type="caution">
    <text evidence="3">The sequence shown here is derived from an EMBL/GenBank/DDBJ whole genome shotgun (WGS) entry which is preliminary data.</text>
</comment>
<accession>A0AAD2CHC1</accession>
<evidence type="ECO:0000313" key="4">
    <source>
        <dbReference type="Proteomes" id="UP001295423"/>
    </source>
</evidence>
<dbReference type="Proteomes" id="UP001295423">
    <property type="component" value="Unassembled WGS sequence"/>
</dbReference>
<dbReference type="EMBL" id="CAKOGP040000224">
    <property type="protein sequence ID" value="CAJ1932860.1"/>
    <property type="molecule type" value="Genomic_DNA"/>
</dbReference>
<dbReference type="PROSITE" id="PS51318">
    <property type="entry name" value="TAT"/>
    <property type="match status" value="1"/>
</dbReference>
<dbReference type="Gene3D" id="1.20.120.290">
    <property type="entry name" value="Oxygen-evolving enhancer protein 3 (PsbQ), four-helix up-down bundle"/>
    <property type="match status" value="1"/>
</dbReference>
<feature type="chain" id="PRO_5042155892" evidence="2">
    <location>
        <begin position="23"/>
        <end position="207"/>
    </location>
</feature>
<protein>
    <submittedName>
        <fullName evidence="3">Uncharacterized protein</fullName>
    </submittedName>
</protein>
<evidence type="ECO:0000256" key="1">
    <source>
        <dbReference type="ARBA" id="ARBA00023078"/>
    </source>
</evidence>
<organism evidence="3 4">
    <name type="scientific">Cylindrotheca closterium</name>
    <dbReference type="NCBI Taxonomy" id="2856"/>
    <lineage>
        <taxon>Eukaryota</taxon>
        <taxon>Sar</taxon>
        <taxon>Stramenopiles</taxon>
        <taxon>Ochrophyta</taxon>
        <taxon>Bacillariophyta</taxon>
        <taxon>Bacillariophyceae</taxon>
        <taxon>Bacillariophycidae</taxon>
        <taxon>Bacillariales</taxon>
        <taxon>Bacillariaceae</taxon>
        <taxon>Cylindrotheca</taxon>
    </lineage>
</organism>
<sequence>MNPFNNLFALAFLLLNIGQGNAWTPQQQRQQQRQQQQQQETKNIVAGRRTFLKSAALASGAILVANNGQPLAANAEYGIDAKMSFPDVIQGLNDRANKQCLVESLGNRECLVYMEDAEKFLFRHWLVETKKWNAINGILTGPMGQLSATLTMITSLASDPKVAKDKAQTVKQDLFAMGTANTNKQGDVVLKYQKKAMDDLAAFLQSL</sequence>
<feature type="signal peptide" evidence="2">
    <location>
        <begin position="1"/>
        <end position="22"/>
    </location>
</feature>
<dbReference type="InterPro" id="IPR023222">
    <property type="entry name" value="PsbQ-like_dom_sf"/>
</dbReference>
<dbReference type="SUPFAM" id="SSF101112">
    <property type="entry name" value="Oxygen-evolving enhancer protein 3"/>
    <property type="match status" value="1"/>
</dbReference>
<evidence type="ECO:0000313" key="3">
    <source>
        <dbReference type="EMBL" id="CAJ1932860.1"/>
    </source>
</evidence>
<keyword evidence="1" id="KW-0793">Thylakoid</keyword>
<gene>
    <name evidence="3" type="ORF">CYCCA115_LOCUS3049</name>
</gene>
<reference evidence="3" key="1">
    <citation type="submission" date="2023-08" db="EMBL/GenBank/DDBJ databases">
        <authorList>
            <person name="Audoor S."/>
            <person name="Bilcke G."/>
        </authorList>
    </citation>
    <scope>NUCLEOTIDE SEQUENCE</scope>
</reference>
<keyword evidence="2" id="KW-0732">Signal</keyword>
<name>A0AAD2CHC1_9STRA</name>
<keyword evidence="4" id="KW-1185">Reference proteome</keyword>
<dbReference type="AlphaFoldDB" id="A0AAD2CHC1"/>